<dbReference type="GO" id="GO:0032259">
    <property type="term" value="P:methylation"/>
    <property type="evidence" value="ECO:0007669"/>
    <property type="project" value="UniProtKB-KW"/>
</dbReference>
<keyword evidence="3" id="KW-1185">Reference proteome</keyword>
<comment type="caution">
    <text evidence="2">The sequence shown here is derived from an EMBL/GenBank/DDBJ whole genome shotgun (WGS) entry which is preliminary data.</text>
</comment>
<reference evidence="2" key="1">
    <citation type="submission" date="2020-08" db="EMBL/GenBank/DDBJ databases">
        <title>Genome public.</title>
        <authorList>
            <person name="Liu C."/>
            <person name="Sun Q."/>
        </authorList>
    </citation>
    <scope>NUCLEOTIDE SEQUENCE</scope>
    <source>
        <strain evidence="2">BX8</strain>
    </source>
</reference>
<dbReference type="AlphaFoldDB" id="A0A923I4Y0"/>
<name>A0A923I4Y0_9FIRM</name>
<organism evidence="2 3">
    <name type="scientific">Anaerofilum hominis</name>
    <dbReference type="NCBI Taxonomy" id="2763016"/>
    <lineage>
        <taxon>Bacteria</taxon>
        <taxon>Bacillati</taxon>
        <taxon>Bacillota</taxon>
        <taxon>Clostridia</taxon>
        <taxon>Eubacteriales</taxon>
        <taxon>Oscillospiraceae</taxon>
        <taxon>Anaerofilum</taxon>
    </lineage>
</organism>
<proteinExistence type="predicted"/>
<keyword evidence="2" id="KW-0808">Transferase</keyword>
<protein>
    <submittedName>
        <fullName evidence="2">Methyltransferase domain-containing protein</fullName>
    </submittedName>
</protein>
<dbReference type="Gene3D" id="3.40.50.150">
    <property type="entry name" value="Vaccinia Virus protein VP39"/>
    <property type="match status" value="1"/>
</dbReference>
<evidence type="ECO:0000313" key="2">
    <source>
        <dbReference type="EMBL" id="MBC5580405.1"/>
    </source>
</evidence>
<dbReference type="GO" id="GO:0008757">
    <property type="term" value="F:S-adenosylmethionine-dependent methyltransferase activity"/>
    <property type="evidence" value="ECO:0007669"/>
    <property type="project" value="InterPro"/>
</dbReference>
<dbReference type="SUPFAM" id="SSF53335">
    <property type="entry name" value="S-adenosyl-L-methionine-dependent methyltransferases"/>
    <property type="match status" value="1"/>
</dbReference>
<dbReference type="InterPro" id="IPR052939">
    <property type="entry name" value="23S_rRNA_MeTrnsfrase_RlmA"/>
</dbReference>
<feature type="domain" description="Methyltransferase type 11" evidence="1">
    <location>
        <begin position="56"/>
        <end position="142"/>
    </location>
</feature>
<sequence>MDLEALKAQWLREERDAHIRGWDFSHIEGQYEEGEDIPWDYEAVVRSYLSPELRLLDMDTGGGEFLLGLGHPGENTSATEGYPPNVALCRSVLPPHGIDFREAADVRRLPFGDGAFDIVINRHGSFDAGELARVLRPGGVFVTQQVGAENDRGLVELLLPGTRPPYPEQYLEKACRRFEDAGFEILQAREAFPRIRFYSVGALVWFARVIPWEFPGFSVERCWAGLCRAQELLEQEGVIEASTHRFLLAASRMVQRKGGAGDRC</sequence>
<keyword evidence="2" id="KW-0489">Methyltransferase</keyword>
<dbReference type="InterPro" id="IPR013216">
    <property type="entry name" value="Methyltransf_11"/>
</dbReference>
<evidence type="ECO:0000313" key="3">
    <source>
        <dbReference type="Proteomes" id="UP000659630"/>
    </source>
</evidence>
<dbReference type="Pfam" id="PF08241">
    <property type="entry name" value="Methyltransf_11"/>
    <property type="match status" value="1"/>
</dbReference>
<dbReference type="PANTHER" id="PTHR43460">
    <property type="entry name" value="METHYLTRANSFERASE"/>
    <property type="match status" value="1"/>
</dbReference>
<dbReference type="PANTHER" id="PTHR43460:SF1">
    <property type="entry name" value="METHYLTRANSFERASE TYPE 11 DOMAIN-CONTAINING PROTEIN"/>
    <property type="match status" value="1"/>
</dbReference>
<gene>
    <name evidence="2" type="ORF">H8S23_02690</name>
</gene>
<dbReference type="EMBL" id="JACONZ010000001">
    <property type="protein sequence ID" value="MBC5580405.1"/>
    <property type="molecule type" value="Genomic_DNA"/>
</dbReference>
<dbReference type="InterPro" id="IPR029063">
    <property type="entry name" value="SAM-dependent_MTases_sf"/>
</dbReference>
<dbReference type="Proteomes" id="UP000659630">
    <property type="component" value="Unassembled WGS sequence"/>
</dbReference>
<accession>A0A923I4Y0</accession>
<evidence type="ECO:0000259" key="1">
    <source>
        <dbReference type="Pfam" id="PF08241"/>
    </source>
</evidence>